<keyword evidence="3" id="KW-1185">Reference proteome</keyword>
<proteinExistence type="predicted"/>
<evidence type="ECO:0000256" key="1">
    <source>
        <dbReference type="SAM" id="MobiDB-lite"/>
    </source>
</evidence>
<comment type="caution">
    <text evidence="2">The sequence shown here is derived from an EMBL/GenBank/DDBJ whole genome shotgun (WGS) entry which is preliminary data.</text>
</comment>
<gene>
    <name evidence="2" type="ORF">CPLU01_13069</name>
</gene>
<dbReference type="Proteomes" id="UP000654918">
    <property type="component" value="Unassembled WGS sequence"/>
</dbReference>
<feature type="region of interest" description="Disordered" evidence="1">
    <location>
        <begin position="1"/>
        <end position="20"/>
    </location>
</feature>
<dbReference type="AlphaFoldDB" id="A0A8H6JV48"/>
<sequence length="286" mass="33169">MASFPHGNRPQYPPGYEPATTGYHKTINTRVVVGYPKWGFVIYRGTYNDDKLWEKCVALLKSSVNHWLRDRNQEDVLELNLVWTIVEDRETLDGAPKEAVRTRFRKWAAGRSVERDGPGADGPWVGKQCPRFRFCVYVDQASLDSLTARWIPHEKYWSLRGQVAIINGIHGHHDEDTLSHATVRTARPKDGYEREGEGEGEDEDEHDESEDEEEVYSPIEGDTSKDVGWRYKDTDLLVTWYEELHKQGMEWETWHHFYEGERPYCPKVDAGTRGEPLAMVDLSRKE</sequence>
<reference evidence="2" key="1">
    <citation type="journal article" date="2020" name="Phytopathology">
        <title>Genome Sequence Resources of Colletotrichum truncatum, C. plurivorum, C. musicola, and C. sojae: Four Species Pathogenic to Soybean (Glycine max).</title>
        <authorList>
            <person name="Rogerio F."/>
            <person name="Boufleur T.R."/>
            <person name="Ciampi-Guillardi M."/>
            <person name="Sukno S.A."/>
            <person name="Thon M.R."/>
            <person name="Massola Junior N.S."/>
            <person name="Baroncelli R."/>
        </authorList>
    </citation>
    <scope>NUCLEOTIDE SEQUENCE</scope>
    <source>
        <strain evidence="2">LFN00145</strain>
    </source>
</reference>
<protein>
    <submittedName>
        <fullName evidence="2">Uncharacterized protein</fullName>
    </submittedName>
</protein>
<name>A0A8H6JV48_9PEZI</name>
<evidence type="ECO:0000313" key="3">
    <source>
        <dbReference type="Proteomes" id="UP000654918"/>
    </source>
</evidence>
<feature type="compositionally biased region" description="Acidic residues" evidence="1">
    <location>
        <begin position="198"/>
        <end position="215"/>
    </location>
</feature>
<accession>A0A8H6JV48</accession>
<dbReference type="EMBL" id="WIGO01000288">
    <property type="protein sequence ID" value="KAF6819266.1"/>
    <property type="molecule type" value="Genomic_DNA"/>
</dbReference>
<feature type="compositionally biased region" description="Basic and acidic residues" evidence="1">
    <location>
        <begin position="187"/>
        <end position="197"/>
    </location>
</feature>
<evidence type="ECO:0000313" key="2">
    <source>
        <dbReference type="EMBL" id="KAF6819266.1"/>
    </source>
</evidence>
<feature type="region of interest" description="Disordered" evidence="1">
    <location>
        <begin position="177"/>
        <end position="222"/>
    </location>
</feature>
<organism evidence="2 3">
    <name type="scientific">Colletotrichum plurivorum</name>
    <dbReference type="NCBI Taxonomy" id="2175906"/>
    <lineage>
        <taxon>Eukaryota</taxon>
        <taxon>Fungi</taxon>
        <taxon>Dikarya</taxon>
        <taxon>Ascomycota</taxon>
        <taxon>Pezizomycotina</taxon>
        <taxon>Sordariomycetes</taxon>
        <taxon>Hypocreomycetidae</taxon>
        <taxon>Glomerellales</taxon>
        <taxon>Glomerellaceae</taxon>
        <taxon>Colletotrichum</taxon>
        <taxon>Colletotrichum orchidearum species complex</taxon>
    </lineage>
</organism>